<accession>A0A0H5RFJ5</accession>
<name>A0A0H5RFJ5_9EUKA</name>
<organism evidence="1">
    <name type="scientific">Spongospora subterranea</name>
    <dbReference type="NCBI Taxonomy" id="70186"/>
    <lineage>
        <taxon>Eukaryota</taxon>
        <taxon>Sar</taxon>
        <taxon>Rhizaria</taxon>
        <taxon>Endomyxa</taxon>
        <taxon>Phytomyxea</taxon>
        <taxon>Plasmodiophorida</taxon>
        <taxon>Plasmodiophoridae</taxon>
        <taxon>Spongospora</taxon>
    </lineage>
</organism>
<dbReference type="EMBL" id="HACM01012341">
    <property type="protein sequence ID" value="CRZ12783.1"/>
    <property type="molecule type" value="Transcribed_RNA"/>
</dbReference>
<sequence>YRHLEGCHAHSCSSQLEQFLAAFKIRYCVSALRYPPMNCTFENSRVNSVLEHSGQRSIGQCSVRRRFSMDKAYNVKAQLKDVDRLSKLVRDAQALCLGQINEIVSQSKENLMKQQRLDDTNALFDQYSPLCPDFFVEDDH</sequence>
<protein>
    <submittedName>
        <fullName evidence="1">Uncharacterized protein</fullName>
    </submittedName>
</protein>
<dbReference type="AlphaFoldDB" id="A0A0H5RFJ5"/>
<feature type="non-terminal residue" evidence="1">
    <location>
        <position position="1"/>
    </location>
</feature>
<evidence type="ECO:0000313" key="1">
    <source>
        <dbReference type="EMBL" id="CRZ12783.1"/>
    </source>
</evidence>
<reference evidence="1" key="1">
    <citation type="submission" date="2015-04" db="EMBL/GenBank/DDBJ databases">
        <title>The genome sequence of the plant pathogenic Rhizarian Plasmodiophora brassicae reveals insights in its biotrophic life cycle and the origin of chitin synthesis.</title>
        <authorList>
            <person name="Schwelm A."/>
            <person name="Fogelqvist J."/>
            <person name="Knaust A."/>
            <person name="Julke S."/>
            <person name="Lilja T."/>
            <person name="Dhandapani V."/>
            <person name="Bonilla-Rosso G."/>
            <person name="Karlsson M."/>
            <person name="Shevchenko A."/>
            <person name="Choi S.R."/>
            <person name="Kim H.G."/>
            <person name="Park J.Y."/>
            <person name="Lim Y.P."/>
            <person name="Ludwig-Muller J."/>
            <person name="Dixelius C."/>
        </authorList>
    </citation>
    <scope>NUCLEOTIDE SEQUENCE</scope>
    <source>
        <tissue evidence="1">Potato root galls</tissue>
    </source>
</reference>
<proteinExistence type="predicted"/>